<name>A0ABZ2PJ70_9NOCA</name>
<evidence type="ECO:0008006" key="5">
    <source>
        <dbReference type="Google" id="ProtNLM"/>
    </source>
</evidence>
<proteinExistence type="predicted"/>
<feature type="domain" description="DUF7690" evidence="2">
    <location>
        <begin position="1"/>
        <end position="84"/>
    </location>
</feature>
<dbReference type="Pfam" id="PF24736">
    <property type="entry name" value="DUF7687"/>
    <property type="match status" value="1"/>
</dbReference>
<dbReference type="EMBL" id="CP147846">
    <property type="protein sequence ID" value="WXG69240.1"/>
    <property type="molecule type" value="Genomic_DNA"/>
</dbReference>
<organism evidence="3 4">
    <name type="scientific">Rhodococcus sovatensis</name>
    <dbReference type="NCBI Taxonomy" id="1805840"/>
    <lineage>
        <taxon>Bacteria</taxon>
        <taxon>Bacillati</taxon>
        <taxon>Actinomycetota</taxon>
        <taxon>Actinomycetes</taxon>
        <taxon>Mycobacteriales</taxon>
        <taxon>Nocardiaceae</taxon>
        <taxon>Rhodococcus</taxon>
    </lineage>
</organism>
<accession>A0ABZ2PJ70</accession>
<evidence type="ECO:0000259" key="2">
    <source>
        <dbReference type="Pfam" id="PF24739"/>
    </source>
</evidence>
<dbReference type="InterPro" id="IPR056107">
    <property type="entry name" value="DUF7690"/>
</dbReference>
<feature type="domain" description="DUF7687" evidence="1">
    <location>
        <begin position="131"/>
        <end position="298"/>
    </location>
</feature>
<protein>
    <recommendedName>
        <fullName evidence="5">Restriction endonuclease</fullName>
    </recommendedName>
</protein>
<dbReference type="Proteomes" id="UP001432000">
    <property type="component" value="Chromosome"/>
</dbReference>
<dbReference type="Pfam" id="PF24739">
    <property type="entry name" value="DUF7690"/>
    <property type="match status" value="1"/>
</dbReference>
<evidence type="ECO:0000313" key="4">
    <source>
        <dbReference type="Proteomes" id="UP001432000"/>
    </source>
</evidence>
<keyword evidence="4" id="KW-1185">Reference proteome</keyword>
<evidence type="ECO:0000313" key="3">
    <source>
        <dbReference type="EMBL" id="WXG69240.1"/>
    </source>
</evidence>
<gene>
    <name evidence="3" type="ORF">WDS16_01360</name>
</gene>
<reference evidence="3 4" key="1">
    <citation type="submission" date="2024-03" db="EMBL/GenBank/DDBJ databases">
        <title>Natural products discovery in diverse microorganisms through a two-stage MS feature dereplication strategy.</title>
        <authorList>
            <person name="Zhang R."/>
        </authorList>
    </citation>
    <scope>NUCLEOTIDE SEQUENCE [LARGE SCALE GENOMIC DNA]</scope>
    <source>
        <strain evidence="3 4">18930</strain>
    </source>
</reference>
<evidence type="ECO:0000259" key="1">
    <source>
        <dbReference type="Pfam" id="PF24736"/>
    </source>
</evidence>
<dbReference type="InterPro" id="IPR056104">
    <property type="entry name" value="DUF7687"/>
</dbReference>
<dbReference type="RefSeq" id="WP_338889921.1">
    <property type="nucleotide sequence ID" value="NZ_CP147846.1"/>
</dbReference>
<sequence length="310" mass="35514">MKADPRFFGNPTSFWAYVRAISESLGYSIRGASTVRNPSIDDMFAALKKLGQPTETLGTPTNPSQFAFLLSEYFTYRAEILNNQVRVDLMNSVEAFEAYDEVKDSVGARMTGNRILNSKGEESAVEYHVGDSIVRVPLNKQKDEKKRESYLTGIVNLIVAERLNGLPCDYDPRKMTSVDHDGKLYQTFSRRYDGSFPSTRNPIAMWEIKEYYYTTTFGSKISDAVYITSLDGYEREELERGSGIKIHHLVMVDAFETWWGKGRSYLCRMVDILNMGHVDDLLFGREVIRELPQIADDWANHYMTEYVKES</sequence>